<organism evidence="3 4">
    <name type="scientific">Mycolicibacterium murale</name>
    <dbReference type="NCBI Taxonomy" id="182220"/>
    <lineage>
        <taxon>Bacteria</taxon>
        <taxon>Bacillati</taxon>
        <taxon>Actinomycetota</taxon>
        <taxon>Actinomycetes</taxon>
        <taxon>Mycobacteriales</taxon>
        <taxon>Mycobacteriaceae</taxon>
        <taxon>Mycolicibacterium</taxon>
    </lineage>
</organism>
<name>A0A7I9WHP0_9MYCO</name>
<dbReference type="AlphaFoldDB" id="A0A7I9WHP0"/>
<evidence type="ECO:0000313" key="4">
    <source>
        <dbReference type="Proteomes" id="UP000465241"/>
    </source>
</evidence>
<accession>A0A7I9WHP0</accession>
<dbReference type="Proteomes" id="UP000465241">
    <property type="component" value="Unassembled WGS sequence"/>
</dbReference>
<feature type="region of interest" description="Disordered" evidence="1">
    <location>
        <begin position="1"/>
        <end position="21"/>
    </location>
</feature>
<keyword evidence="2" id="KW-0812">Transmembrane</keyword>
<evidence type="ECO:0000256" key="1">
    <source>
        <dbReference type="SAM" id="MobiDB-lite"/>
    </source>
</evidence>
<feature type="transmembrane region" description="Helical" evidence="2">
    <location>
        <begin position="27"/>
        <end position="50"/>
    </location>
</feature>
<comment type="caution">
    <text evidence="3">The sequence shown here is derived from an EMBL/GenBank/DDBJ whole genome shotgun (WGS) entry which is preliminary data.</text>
</comment>
<keyword evidence="2" id="KW-1133">Transmembrane helix</keyword>
<sequence length="182" mass="19463">MTGSPYGVAPNGPWHPSPSPTPRQRNLLPLVLVSLAVGLAAITLAVLAWFRPGDSRSISGEDAEPTYSSSDTERAIAAVCDAYDLVDKATMVAGGETSDDPGVDFAIAVNIRTTASLGAAFYLRLLEENPATPKTLADPVRQLASTYQELVLLQIGQAPQEQLDARYDRINELDPQIVQVCQ</sequence>
<dbReference type="EMBL" id="BLKT01000003">
    <property type="protein sequence ID" value="GFG57244.1"/>
    <property type="molecule type" value="Genomic_DNA"/>
</dbReference>
<keyword evidence="2" id="KW-0472">Membrane</keyword>
<proteinExistence type="predicted"/>
<keyword evidence="4" id="KW-1185">Reference proteome</keyword>
<evidence type="ECO:0000256" key="2">
    <source>
        <dbReference type="SAM" id="Phobius"/>
    </source>
</evidence>
<evidence type="ECO:0008006" key="5">
    <source>
        <dbReference type="Google" id="ProtNLM"/>
    </source>
</evidence>
<evidence type="ECO:0000313" key="3">
    <source>
        <dbReference type="EMBL" id="GFG57244.1"/>
    </source>
</evidence>
<gene>
    <name evidence="3" type="ORF">MMUR_13800</name>
</gene>
<protein>
    <recommendedName>
        <fullName evidence="5">Alanine and proline rich membrane protein</fullName>
    </recommendedName>
</protein>
<reference evidence="3 4" key="1">
    <citation type="journal article" date="2019" name="Emerg. Microbes Infect.">
        <title>Comprehensive subspecies identification of 175 nontuberculous mycobacteria species based on 7547 genomic profiles.</title>
        <authorList>
            <person name="Matsumoto Y."/>
            <person name="Kinjo T."/>
            <person name="Motooka D."/>
            <person name="Nabeya D."/>
            <person name="Jung N."/>
            <person name="Uechi K."/>
            <person name="Horii T."/>
            <person name="Iida T."/>
            <person name="Fujita J."/>
            <person name="Nakamura S."/>
        </authorList>
    </citation>
    <scope>NUCLEOTIDE SEQUENCE [LARGE SCALE GENOMIC DNA]</scope>
    <source>
        <strain evidence="3 4">JCM 13392</strain>
    </source>
</reference>